<accession>A0A7S2ZFE1</accession>
<feature type="domain" description="CBM20" evidence="6">
    <location>
        <begin position="234"/>
        <end position="344"/>
    </location>
</feature>
<keyword evidence="2" id="KW-0904">Protein phosphatase</keyword>
<dbReference type="InterPro" id="IPR052832">
    <property type="entry name" value="Starch-Glucan_Phosphatase"/>
</dbReference>
<dbReference type="AlphaFoldDB" id="A0A7S2ZFE1"/>
<dbReference type="InterPro" id="IPR029021">
    <property type="entry name" value="Prot-tyrosine_phosphatase-like"/>
</dbReference>
<evidence type="ECO:0000313" key="9">
    <source>
        <dbReference type="EMBL" id="CAE0038373.1"/>
    </source>
</evidence>
<dbReference type="PROSITE" id="PS50056">
    <property type="entry name" value="TYR_PHOSPHATASE_2"/>
    <property type="match status" value="1"/>
</dbReference>
<dbReference type="CDD" id="cd05467">
    <property type="entry name" value="CBM20"/>
    <property type="match status" value="1"/>
</dbReference>
<dbReference type="SMART" id="SM01065">
    <property type="entry name" value="CBM_2"/>
    <property type="match status" value="2"/>
</dbReference>
<dbReference type="FunFam" id="3.90.190.10:FF:000157">
    <property type="entry name" value="Protein-tyrosine phosphatase"/>
    <property type="match status" value="1"/>
</dbReference>
<evidence type="ECO:0000259" key="4">
    <source>
        <dbReference type="PROSITE" id="PS50054"/>
    </source>
</evidence>
<dbReference type="SUPFAM" id="SSF49452">
    <property type="entry name" value="Starch-binding domain-like"/>
    <property type="match status" value="3"/>
</dbReference>
<dbReference type="Pfam" id="PF00782">
    <property type="entry name" value="DSPc"/>
    <property type="match status" value="1"/>
</dbReference>
<dbReference type="InterPro" id="IPR000387">
    <property type="entry name" value="Tyr_Pase_dom"/>
</dbReference>
<dbReference type="GO" id="GO:0005983">
    <property type="term" value="P:starch catabolic process"/>
    <property type="evidence" value="ECO:0007669"/>
    <property type="project" value="TreeGrafter"/>
</dbReference>
<evidence type="ECO:0000256" key="1">
    <source>
        <dbReference type="ARBA" id="ARBA00022801"/>
    </source>
</evidence>
<dbReference type="SUPFAM" id="SSF52799">
    <property type="entry name" value="(Phosphotyrosine protein) phosphatases II"/>
    <property type="match status" value="1"/>
</dbReference>
<dbReference type="GO" id="GO:0004721">
    <property type="term" value="F:phosphoprotein phosphatase activity"/>
    <property type="evidence" value="ECO:0007669"/>
    <property type="project" value="UniProtKB-KW"/>
</dbReference>
<protein>
    <submittedName>
        <fullName evidence="7">Uncharacterized protein</fullName>
    </submittedName>
</protein>
<keyword evidence="1" id="KW-0378">Hydrolase</keyword>
<dbReference type="Gene3D" id="3.90.190.10">
    <property type="entry name" value="Protein tyrosine phosphatase superfamily"/>
    <property type="match status" value="1"/>
</dbReference>
<dbReference type="GO" id="GO:2001070">
    <property type="term" value="F:starch binding"/>
    <property type="evidence" value="ECO:0007669"/>
    <property type="project" value="InterPro"/>
</dbReference>
<dbReference type="InterPro" id="IPR013783">
    <property type="entry name" value="Ig-like_fold"/>
</dbReference>
<dbReference type="InterPro" id="IPR045204">
    <property type="entry name" value="DSP_laforin-like"/>
</dbReference>
<dbReference type="EMBL" id="HBHW01008391">
    <property type="protein sequence ID" value="CAE0038372.1"/>
    <property type="molecule type" value="Transcribed_RNA"/>
</dbReference>
<evidence type="ECO:0000259" key="5">
    <source>
        <dbReference type="PROSITE" id="PS50056"/>
    </source>
</evidence>
<dbReference type="InterPro" id="IPR002044">
    <property type="entry name" value="CBM20"/>
</dbReference>
<dbReference type="InterPro" id="IPR020422">
    <property type="entry name" value="TYR_PHOSPHATASE_DUAL_dom"/>
</dbReference>
<dbReference type="PANTHER" id="PTHR46642:SF3">
    <property type="entry name" value="PHOSPHOGLUCAN PHOSPHATASE DSP4, CHLOROPLASTIC"/>
    <property type="match status" value="1"/>
</dbReference>
<evidence type="ECO:0000256" key="2">
    <source>
        <dbReference type="ARBA" id="ARBA00022912"/>
    </source>
</evidence>
<dbReference type="EMBL" id="HBHW01008390">
    <property type="protein sequence ID" value="CAE0038371.1"/>
    <property type="molecule type" value="Transcribed_RNA"/>
</dbReference>
<reference evidence="7" key="1">
    <citation type="submission" date="2021-01" db="EMBL/GenBank/DDBJ databases">
        <authorList>
            <person name="Corre E."/>
            <person name="Pelletier E."/>
            <person name="Niang G."/>
            <person name="Scheremetjew M."/>
            <person name="Finn R."/>
            <person name="Kale V."/>
            <person name="Holt S."/>
            <person name="Cochrane G."/>
            <person name="Meng A."/>
            <person name="Brown T."/>
            <person name="Cohen L."/>
        </authorList>
    </citation>
    <scope>NUCLEOTIDE SEQUENCE</scope>
    <source>
        <strain evidence="7">CCMP 769</strain>
    </source>
</reference>
<sequence length="617" mass="70903">MIKKAGLVVFGSFMEKEAGAAAPSGREEFWACKDLYPSLVTADVAVEEDDANFGEDEHDRAGARKWVESLSLLEENFDSAAHERMAEMELQRKPLDRIVVEFSVMKKIGVEACVFIAGSDPQLGSWNISENKKNRLTWNEGNVWRTKIEFKFVKSDSPFVCEYKYYIQARKGHSHTTWEDGVNHVVMVVAGARRNVKVEDEWGSSGATKFTEDEVHQVKRTKNLGFKSFLENVLTPLRQRRVEFLVHAKTSMGDIMYVCGSIPELGNWQRQKAVKLEYGGAGEGGDSVWRGMVALEEERMRFEYKYFILKQDGTRIWEKGSDKNRQALTWMKPEHQPGKILFEDKFECNIITFSIFYPAGEHEVMHVTGEPAVIGKWMDPGPVPMKLGEKEKLETDVEGQKWELSVFLSEETKSFQYRYALKNTVTGFSKWEREPNRVANLNNLQPVNSTFFLRDVNFVADMQFHKCPPDMFIGPYPQTTADIDKMVEAGVTAVLNVQTDEDFDHRQIDWNTLLQHYEKRNIEVVRCQIRDFDRNSLRERLMSAVRVLDGFHMEGKKSYIHCTAGMGRAPAVVVAYLVWVKKWNLYDAVQHVKTHRPVAVPNVPVLEEALKSKYTLY</sequence>
<proteinExistence type="predicted"/>
<feature type="domain" description="Tyrosine-protein phosphatase" evidence="4">
    <location>
        <begin position="463"/>
        <end position="617"/>
    </location>
</feature>
<dbReference type="InterPro" id="IPR000340">
    <property type="entry name" value="Dual-sp_phosphatase_cat-dom"/>
</dbReference>
<dbReference type="PROSITE" id="PS50054">
    <property type="entry name" value="TYR_PHOSPHATASE_DUAL"/>
    <property type="match status" value="1"/>
</dbReference>
<dbReference type="EMBL" id="HBHW01008393">
    <property type="protein sequence ID" value="CAE0038373.1"/>
    <property type="molecule type" value="Transcribed_RNA"/>
</dbReference>
<keyword evidence="3" id="KW-0119">Carbohydrate metabolism</keyword>
<dbReference type="InterPro" id="IPR013784">
    <property type="entry name" value="Carb-bd-like_fold"/>
</dbReference>
<name>A0A7S2ZFE1_9RHOD</name>
<evidence type="ECO:0000313" key="7">
    <source>
        <dbReference type="EMBL" id="CAE0038371.1"/>
    </source>
</evidence>
<gene>
    <name evidence="7" type="ORF">RMAR00112_LOCUS6329</name>
    <name evidence="8" type="ORF">RMAR00112_LOCUS6330</name>
    <name evidence="9" type="ORF">RMAR00112_LOCUS6331</name>
</gene>
<dbReference type="CDD" id="cd14526">
    <property type="entry name" value="DSP_laforin-like"/>
    <property type="match status" value="1"/>
</dbReference>
<feature type="domain" description="CBM20" evidence="6">
    <location>
        <begin position="92"/>
        <end position="204"/>
    </location>
</feature>
<dbReference type="PROSITE" id="PS51166">
    <property type="entry name" value="CBM20"/>
    <property type="match status" value="2"/>
</dbReference>
<feature type="domain" description="Tyrosine specific protein phosphatases" evidence="5">
    <location>
        <begin position="539"/>
        <end position="600"/>
    </location>
</feature>
<organism evidence="7">
    <name type="scientific">Rhodosorus marinus</name>
    <dbReference type="NCBI Taxonomy" id="101924"/>
    <lineage>
        <taxon>Eukaryota</taxon>
        <taxon>Rhodophyta</taxon>
        <taxon>Stylonematophyceae</taxon>
        <taxon>Stylonematales</taxon>
        <taxon>Stylonemataceae</taxon>
        <taxon>Rhodosorus</taxon>
    </lineage>
</organism>
<evidence type="ECO:0000259" key="6">
    <source>
        <dbReference type="PROSITE" id="PS51166"/>
    </source>
</evidence>
<dbReference type="SMART" id="SM00195">
    <property type="entry name" value="DSPc"/>
    <property type="match status" value="1"/>
</dbReference>
<evidence type="ECO:0000313" key="8">
    <source>
        <dbReference type="EMBL" id="CAE0038372.1"/>
    </source>
</evidence>
<dbReference type="PANTHER" id="PTHR46642">
    <property type="entry name" value="DUAL SPECIFICITY PHOSPHATASE, SUBGROUP, CATALYTIC DOMAIN"/>
    <property type="match status" value="1"/>
</dbReference>
<dbReference type="GO" id="GO:0019203">
    <property type="term" value="F:carbohydrate phosphatase activity"/>
    <property type="evidence" value="ECO:0007669"/>
    <property type="project" value="InterPro"/>
</dbReference>
<dbReference type="Pfam" id="PF00686">
    <property type="entry name" value="CBM_20"/>
    <property type="match status" value="2"/>
</dbReference>
<evidence type="ECO:0000256" key="3">
    <source>
        <dbReference type="ARBA" id="ARBA00023277"/>
    </source>
</evidence>
<dbReference type="Gene3D" id="2.60.40.10">
    <property type="entry name" value="Immunoglobulins"/>
    <property type="match status" value="3"/>
</dbReference>
<dbReference type="GO" id="GO:0009507">
    <property type="term" value="C:chloroplast"/>
    <property type="evidence" value="ECO:0007669"/>
    <property type="project" value="TreeGrafter"/>
</dbReference>